<dbReference type="WBParaSite" id="TREG1_24390.1">
    <property type="protein sequence ID" value="TREG1_24390.1"/>
    <property type="gene ID" value="TREG1_24390"/>
</dbReference>
<keyword evidence="7" id="KW-0560">Oxidoreductase</keyword>
<dbReference type="GO" id="GO:0042420">
    <property type="term" value="P:dopamine catabolic process"/>
    <property type="evidence" value="ECO:0007669"/>
    <property type="project" value="TreeGrafter"/>
</dbReference>
<keyword evidence="12" id="KW-0325">Glycoprotein</keyword>
<evidence type="ECO:0000256" key="10">
    <source>
        <dbReference type="ARBA" id="ARBA00023136"/>
    </source>
</evidence>
<dbReference type="GO" id="GO:0004500">
    <property type="term" value="F:dopamine beta-monooxygenase activity"/>
    <property type="evidence" value="ECO:0007669"/>
    <property type="project" value="InterPro"/>
</dbReference>
<keyword evidence="10" id="KW-0472">Membrane</keyword>
<feature type="domain" description="Copper type II ascorbate-dependent monooxygenase N-terminal" evidence="13">
    <location>
        <begin position="279"/>
        <end position="376"/>
    </location>
</feature>
<dbReference type="InterPro" id="IPR008977">
    <property type="entry name" value="PHM/PNGase_F_dom_sf"/>
</dbReference>
<evidence type="ECO:0000259" key="14">
    <source>
        <dbReference type="Pfam" id="PF03712"/>
    </source>
</evidence>
<organism evidence="15 16">
    <name type="scientific">Trichobilharzia regenti</name>
    <name type="common">Nasal bird schistosome</name>
    <dbReference type="NCBI Taxonomy" id="157069"/>
    <lineage>
        <taxon>Eukaryota</taxon>
        <taxon>Metazoa</taxon>
        <taxon>Spiralia</taxon>
        <taxon>Lophotrochozoa</taxon>
        <taxon>Platyhelminthes</taxon>
        <taxon>Trematoda</taxon>
        <taxon>Digenea</taxon>
        <taxon>Strigeidida</taxon>
        <taxon>Schistosomatoidea</taxon>
        <taxon>Schistosomatidae</taxon>
        <taxon>Trichobilharzia</taxon>
    </lineage>
</organism>
<keyword evidence="15" id="KW-1185">Reference proteome</keyword>
<dbReference type="Pfam" id="PF03712">
    <property type="entry name" value="Cu2_monoox_C"/>
    <property type="match status" value="1"/>
</dbReference>
<dbReference type="InterPro" id="IPR000945">
    <property type="entry name" value="DBH-like"/>
</dbReference>
<name>A0AA85JKC5_TRIRE</name>
<keyword evidence="11" id="KW-1015">Disulfide bond</keyword>
<dbReference type="PROSITE" id="PS00084">
    <property type="entry name" value="CU2_MONOOXYGENASE_1"/>
    <property type="match status" value="1"/>
</dbReference>
<keyword evidence="6" id="KW-1133">Transmembrane helix</keyword>
<evidence type="ECO:0000313" key="16">
    <source>
        <dbReference type="WBParaSite" id="TREG1_24390.1"/>
    </source>
</evidence>
<dbReference type="GO" id="GO:0006589">
    <property type="term" value="P:octopamine biosynthetic process"/>
    <property type="evidence" value="ECO:0007669"/>
    <property type="project" value="TreeGrafter"/>
</dbReference>
<proteinExistence type="inferred from homology"/>
<dbReference type="SUPFAM" id="SSF49742">
    <property type="entry name" value="PHM/PNGase F"/>
    <property type="match status" value="2"/>
</dbReference>
<dbReference type="InterPro" id="IPR024548">
    <property type="entry name" value="Cu2_monoox_C"/>
</dbReference>
<keyword evidence="9" id="KW-0503">Monooxygenase</keyword>
<reference evidence="15" key="1">
    <citation type="submission" date="2022-06" db="EMBL/GenBank/DDBJ databases">
        <authorList>
            <person name="Berger JAMES D."/>
            <person name="Berger JAMES D."/>
        </authorList>
    </citation>
    <scope>NUCLEOTIDE SEQUENCE [LARGE SCALE GENOMIC DNA]</scope>
</reference>
<evidence type="ECO:0000256" key="4">
    <source>
        <dbReference type="ARBA" id="ARBA00022692"/>
    </source>
</evidence>
<evidence type="ECO:0000256" key="11">
    <source>
        <dbReference type="ARBA" id="ARBA00023157"/>
    </source>
</evidence>
<keyword evidence="5" id="KW-0479">Metal-binding</keyword>
<evidence type="ECO:0000313" key="15">
    <source>
        <dbReference type="Proteomes" id="UP000050795"/>
    </source>
</evidence>
<evidence type="ECO:0000259" key="13">
    <source>
        <dbReference type="Pfam" id="PF01082"/>
    </source>
</evidence>
<evidence type="ECO:0000256" key="8">
    <source>
        <dbReference type="ARBA" id="ARBA00023008"/>
    </source>
</evidence>
<evidence type="ECO:0000256" key="7">
    <source>
        <dbReference type="ARBA" id="ARBA00023002"/>
    </source>
</evidence>
<dbReference type="GO" id="GO:0005507">
    <property type="term" value="F:copper ion binding"/>
    <property type="evidence" value="ECO:0007669"/>
    <property type="project" value="InterPro"/>
</dbReference>
<comment type="subcellular location">
    <subcellularLocation>
        <location evidence="2">Membrane</location>
    </subcellularLocation>
</comment>
<dbReference type="GO" id="GO:0030667">
    <property type="term" value="C:secretory granule membrane"/>
    <property type="evidence" value="ECO:0007669"/>
    <property type="project" value="TreeGrafter"/>
</dbReference>
<evidence type="ECO:0000256" key="9">
    <source>
        <dbReference type="ARBA" id="ARBA00023033"/>
    </source>
</evidence>
<dbReference type="GO" id="GO:0042421">
    <property type="term" value="P:norepinephrine biosynthetic process"/>
    <property type="evidence" value="ECO:0007669"/>
    <property type="project" value="TreeGrafter"/>
</dbReference>
<evidence type="ECO:0000256" key="3">
    <source>
        <dbReference type="ARBA" id="ARBA00010676"/>
    </source>
</evidence>
<sequence>MDSATNYADNIFLKIWSRTHQTAKSLTDYTTFKYMLRIVLTVLIISNVWIQDSSTVHFEYSANLNPNDAYSLKWSIDNQQKWLNFSVCFNIMEVNQPAANKVNYEVDRTRLPEFFGIGFGRKDEPVGVEFYMLYFPFLNKAFRNDYEYFFMEGYTNENTVLKFRNSAESVLYKVNQIKTDHPKICFKFGRKAISCHENGYTINNQTTRVFLFHSNNEQLTLNDEIKAYWLYRFTMSPLILLDNIEMKQIPHKKLFLQLLKSPVYNGLTINKHIHIHLARVEQVEIPAVETTYWCKTIELPYFSKEHHIIKYESDIIPTSQGLVHHMEIFRCPGNANIPHYNAPCNSEMKPIGLSHCREVIAAWAMGTIGLTFPEELEFLSVELEEERNLSGIIDNSGFRLYITSKRRPYDVGVMELGLVYSPNSVIPPRQSQFTLIGYCDTQCTDVSLPKPNGIFVFASQLHTHATGIKVITHHLRNGTRLPDLNRDNYYSPHFQEIRQLYEQVQIKPGDSLITACTYNTNERDQVTFGGLGIRDEMCLNYIFYYPKVNLELCKSDVTIESLHSFLKTVDKNNKQQYVNIMDEINSVQWNPKDVRNLERFYRNSPIEMHCNSSSGIRIQGSEIYRFPEIIPREDESDNNDKYCISETQEIW</sequence>
<evidence type="ECO:0000256" key="12">
    <source>
        <dbReference type="ARBA" id="ARBA00023180"/>
    </source>
</evidence>
<dbReference type="InterPro" id="IPR000323">
    <property type="entry name" value="Cu2_ascorb_mOase_N"/>
</dbReference>
<dbReference type="PANTHER" id="PTHR10157">
    <property type="entry name" value="DOPAMINE BETA HYDROXYLASE RELATED"/>
    <property type="match status" value="1"/>
</dbReference>
<keyword evidence="8" id="KW-0186">Copper</keyword>
<dbReference type="Proteomes" id="UP000050795">
    <property type="component" value="Unassembled WGS sequence"/>
</dbReference>
<evidence type="ECO:0000256" key="2">
    <source>
        <dbReference type="ARBA" id="ARBA00004370"/>
    </source>
</evidence>
<dbReference type="InterPro" id="IPR036939">
    <property type="entry name" value="Cu2_ascorb_mOase_N_sf"/>
</dbReference>
<dbReference type="Gene3D" id="2.60.120.230">
    <property type="match status" value="1"/>
</dbReference>
<keyword evidence="4" id="KW-0812">Transmembrane</keyword>
<comment type="similarity">
    <text evidence="3">Belongs to the copper type II ascorbate-dependent monooxygenase family.</text>
</comment>
<dbReference type="Pfam" id="PF01082">
    <property type="entry name" value="Cu2_monooxygen"/>
    <property type="match status" value="1"/>
</dbReference>
<dbReference type="Gene3D" id="2.60.120.310">
    <property type="entry name" value="Copper type II, ascorbate-dependent monooxygenase, N-terminal domain"/>
    <property type="match status" value="1"/>
</dbReference>
<evidence type="ECO:0000256" key="5">
    <source>
        <dbReference type="ARBA" id="ARBA00022723"/>
    </source>
</evidence>
<dbReference type="InterPro" id="IPR020611">
    <property type="entry name" value="Cu2_ascorb_mOase_CS-1"/>
</dbReference>
<protein>
    <recommendedName>
        <fullName evidence="17">DOMON domain-containing protein</fullName>
    </recommendedName>
</protein>
<accession>A0AA85JKC5</accession>
<evidence type="ECO:0008006" key="17">
    <source>
        <dbReference type="Google" id="ProtNLM"/>
    </source>
</evidence>
<feature type="domain" description="Copper type II ascorbate-dependent monooxygenase C-terminal" evidence="14">
    <location>
        <begin position="409"/>
        <end position="564"/>
    </location>
</feature>
<dbReference type="GO" id="GO:0005615">
    <property type="term" value="C:extracellular space"/>
    <property type="evidence" value="ECO:0007669"/>
    <property type="project" value="TreeGrafter"/>
</dbReference>
<dbReference type="PANTHER" id="PTHR10157:SF29">
    <property type="entry name" value="DOPAMINE BETA-HYDROXYLASE"/>
    <property type="match status" value="1"/>
</dbReference>
<dbReference type="FunFam" id="2.60.120.230:FF:000001">
    <property type="entry name" value="Monooxygenase, DBH-like 1"/>
    <property type="match status" value="1"/>
</dbReference>
<dbReference type="InterPro" id="IPR014784">
    <property type="entry name" value="Cu2_ascorb_mOase-like_C"/>
</dbReference>
<evidence type="ECO:0000256" key="1">
    <source>
        <dbReference type="ARBA" id="ARBA00001973"/>
    </source>
</evidence>
<evidence type="ECO:0000256" key="6">
    <source>
        <dbReference type="ARBA" id="ARBA00022989"/>
    </source>
</evidence>
<comment type="cofactor">
    <cofactor evidence="1">
        <name>Cu(2+)</name>
        <dbReference type="ChEBI" id="CHEBI:29036"/>
    </cofactor>
</comment>
<dbReference type="AlphaFoldDB" id="A0AA85JKC5"/>
<reference evidence="16" key="2">
    <citation type="submission" date="2023-11" db="UniProtKB">
        <authorList>
            <consortium name="WormBaseParasite"/>
        </authorList>
    </citation>
    <scope>IDENTIFICATION</scope>
</reference>